<evidence type="ECO:0000256" key="1">
    <source>
        <dbReference type="ARBA" id="ARBA00023015"/>
    </source>
</evidence>
<dbReference type="Gene3D" id="1.10.10.10">
    <property type="entry name" value="Winged helix-like DNA-binding domain superfamily/Winged helix DNA-binding domain"/>
    <property type="match status" value="1"/>
</dbReference>
<dbReference type="PANTHER" id="PTHR33204">
    <property type="entry name" value="TRANSCRIPTIONAL REGULATOR, MARR FAMILY"/>
    <property type="match status" value="1"/>
</dbReference>
<dbReference type="AlphaFoldDB" id="A0A5C4WJF9"/>
<accession>A0A5C4WJF9</accession>
<keyword evidence="1" id="KW-0805">Transcription regulation</keyword>
<dbReference type="Proteomes" id="UP000312512">
    <property type="component" value="Unassembled WGS sequence"/>
</dbReference>
<organism evidence="4 5">
    <name type="scientific">Nonomuraea phyllanthi</name>
    <dbReference type="NCBI Taxonomy" id="2219224"/>
    <lineage>
        <taxon>Bacteria</taxon>
        <taxon>Bacillati</taxon>
        <taxon>Actinomycetota</taxon>
        <taxon>Actinomycetes</taxon>
        <taxon>Streptosporangiales</taxon>
        <taxon>Streptosporangiaceae</taxon>
        <taxon>Nonomuraea</taxon>
    </lineage>
</organism>
<protein>
    <submittedName>
        <fullName evidence="4">Transcriptional regulator</fullName>
    </submittedName>
</protein>
<proteinExistence type="predicted"/>
<keyword evidence="3" id="KW-0804">Transcription</keyword>
<dbReference type="PANTHER" id="PTHR33204:SF18">
    <property type="entry name" value="TRANSCRIPTIONAL REGULATORY PROTEIN"/>
    <property type="match status" value="1"/>
</dbReference>
<dbReference type="GO" id="GO:0003677">
    <property type="term" value="F:DNA binding"/>
    <property type="evidence" value="ECO:0007669"/>
    <property type="project" value="UniProtKB-KW"/>
</dbReference>
<dbReference type="EMBL" id="VDLX02000006">
    <property type="protein sequence ID" value="KAB8193964.1"/>
    <property type="molecule type" value="Genomic_DNA"/>
</dbReference>
<sequence>MGSVHWQDQDTSNCSIGRTWDIMGKPWVLLILREVFRGLHRFDDIRRHLGISEPVLSRRLHGLVEEGVLERRPYRTPGNRTRDEYHLTEAGLELFPLLVALKAWGDRHLAGPEGPATVHEHQGCGRPVVLELRCTADHRLEGVEGVEARSGPAARALARE</sequence>
<dbReference type="PROSITE" id="PS51118">
    <property type="entry name" value="HTH_HXLR"/>
    <property type="match status" value="1"/>
</dbReference>
<keyword evidence="2" id="KW-0238">DNA-binding</keyword>
<reference evidence="4 5" key="1">
    <citation type="submission" date="2019-10" db="EMBL/GenBank/DDBJ databases">
        <title>Nonomuraea sp. nov., isolated from Phyllanthus amarus.</title>
        <authorList>
            <person name="Klykleung N."/>
            <person name="Tanasupawat S."/>
        </authorList>
    </citation>
    <scope>NUCLEOTIDE SEQUENCE [LARGE SCALE GENOMIC DNA]</scope>
    <source>
        <strain evidence="4 5">PA1-10</strain>
    </source>
</reference>
<keyword evidence="5" id="KW-1185">Reference proteome</keyword>
<name>A0A5C4WJF9_9ACTN</name>
<dbReference type="InterPro" id="IPR036390">
    <property type="entry name" value="WH_DNA-bd_sf"/>
</dbReference>
<comment type="caution">
    <text evidence="4">The sequence shown here is derived from an EMBL/GenBank/DDBJ whole genome shotgun (WGS) entry which is preliminary data.</text>
</comment>
<dbReference type="SUPFAM" id="SSF46785">
    <property type="entry name" value="Winged helix' DNA-binding domain"/>
    <property type="match status" value="1"/>
</dbReference>
<evidence type="ECO:0000313" key="4">
    <source>
        <dbReference type="EMBL" id="KAB8193964.1"/>
    </source>
</evidence>
<gene>
    <name evidence="4" type="ORF">FH608_017325</name>
</gene>
<evidence type="ECO:0000256" key="3">
    <source>
        <dbReference type="ARBA" id="ARBA00023163"/>
    </source>
</evidence>
<dbReference type="InterPro" id="IPR002577">
    <property type="entry name" value="HTH_HxlR"/>
</dbReference>
<dbReference type="InterPro" id="IPR036388">
    <property type="entry name" value="WH-like_DNA-bd_sf"/>
</dbReference>
<evidence type="ECO:0000313" key="5">
    <source>
        <dbReference type="Proteomes" id="UP000312512"/>
    </source>
</evidence>
<dbReference type="Pfam" id="PF01638">
    <property type="entry name" value="HxlR"/>
    <property type="match status" value="1"/>
</dbReference>
<dbReference type="OrthoDB" id="3526217at2"/>
<evidence type="ECO:0000256" key="2">
    <source>
        <dbReference type="ARBA" id="ARBA00023125"/>
    </source>
</evidence>